<evidence type="ECO:0000256" key="6">
    <source>
        <dbReference type="ARBA" id="ARBA00022840"/>
    </source>
</evidence>
<evidence type="ECO:0000256" key="8">
    <source>
        <dbReference type="ARBA" id="ARBA00047454"/>
    </source>
</evidence>
<keyword evidence="12" id="KW-1185">Reference proteome</keyword>
<evidence type="ECO:0000313" key="11">
    <source>
        <dbReference type="EMBL" id="KAJ7353510.1"/>
    </source>
</evidence>
<comment type="caution">
    <text evidence="11">The sequence shown here is derived from an EMBL/GenBank/DDBJ whole genome shotgun (WGS) entry which is preliminary data.</text>
</comment>
<keyword evidence="4" id="KW-0547">Nucleotide-binding</keyword>
<evidence type="ECO:0000256" key="4">
    <source>
        <dbReference type="ARBA" id="ARBA00022741"/>
    </source>
</evidence>
<keyword evidence="6" id="KW-0067">ATP-binding</keyword>
<dbReference type="PROSITE" id="PS00108">
    <property type="entry name" value="PROTEIN_KINASE_ST"/>
    <property type="match status" value="1"/>
</dbReference>
<dbReference type="SUPFAM" id="SSF56112">
    <property type="entry name" value="Protein kinase-like (PK-like)"/>
    <property type="match status" value="1"/>
</dbReference>
<keyword evidence="3" id="KW-0808">Transferase</keyword>
<evidence type="ECO:0000256" key="7">
    <source>
        <dbReference type="ARBA" id="ARBA00047292"/>
    </source>
</evidence>
<evidence type="ECO:0000256" key="1">
    <source>
        <dbReference type="ARBA" id="ARBA00012444"/>
    </source>
</evidence>
<dbReference type="InterPro" id="IPR000719">
    <property type="entry name" value="Prot_kinase_dom"/>
</dbReference>
<dbReference type="Gene3D" id="1.10.510.10">
    <property type="entry name" value="Transferase(Phosphotransferase) domain 1"/>
    <property type="match status" value="1"/>
</dbReference>
<comment type="catalytic activity">
    <reaction evidence="7">
        <text>L-threonyl-[protein] + ATP = O-phospho-L-threonyl-[protein] + ADP + H(+)</text>
        <dbReference type="Rhea" id="RHEA:46608"/>
        <dbReference type="Rhea" id="RHEA-COMP:11060"/>
        <dbReference type="Rhea" id="RHEA-COMP:11605"/>
        <dbReference type="ChEBI" id="CHEBI:15378"/>
        <dbReference type="ChEBI" id="CHEBI:30013"/>
        <dbReference type="ChEBI" id="CHEBI:30616"/>
        <dbReference type="ChEBI" id="CHEBI:61977"/>
        <dbReference type="ChEBI" id="CHEBI:456216"/>
        <dbReference type="EC" id="2.7.11.11"/>
    </reaction>
</comment>
<evidence type="ECO:0000259" key="10">
    <source>
        <dbReference type="PROSITE" id="PS50011"/>
    </source>
</evidence>
<dbReference type="InterPro" id="IPR011009">
    <property type="entry name" value="Kinase-like_dom_sf"/>
</dbReference>
<dbReference type="InterPro" id="IPR008271">
    <property type="entry name" value="Ser/Thr_kinase_AS"/>
</dbReference>
<proteinExistence type="predicted"/>
<dbReference type="Gene3D" id="3.30.200.20">
    <property type="entry name" value="Phosphorylase Kinase, domain 1"/>
    <property type="match status" value="1"/>
</dbReference>
<dbReference type="PANTHER" id="PTHR24353:SF139">
    <property type="match status" value="1"/>
</dbReference>
<feature type="region of interest" description="Disordered" evidence="9">
    <location>
        <begin position="1"/>
        <end position="61"/>
    </location>
</feature>
<dbReference type="EC" id="2.7.11.11" evidence="1"/>
<keyword evidence="5 11" id="KW-0418">Kinase</keyword>
<name>A0AAD7AAK5_9AGAR</name>
<evidence type="ECO:0000256" key="9">
    <source>
        <dbReference type="SAM" id="MobiDB-lite"/>
    </source>
</evidence>
<reference evidence="11" key="1">
    <citation type="submission" date="2023-03" db="EMBL/GenBank/DDBJ databases">
        <title>Massive genome expansion in bonnet fungi (Mycena s.s.) driven by repeated elements and novel gene families across ecological guilds.</title>
        <authorList>
            <consortium name="Lawrence Berkeley National Laboratory"/>
            <person name="Harder C.B."/>
            <person name="Miyauchi S."/>
            <person name="Viragh M."/>
            <person name="Kuo A."/>
            <person name="Thoen E."/>
            <person name="Andreopoulos B."/>
            <person name="Lu D."/>
            <person name="Skrede I."/>
            <person name="Drula E."/>
            <person name="Henrissat B."/>
            <person name="Morin E."/>
            <person name="Kohler A."/>
            <person name="Barry K."/>
            <person name="LaButti K."/>
            <person name="Morin E."/>
            <person name="Salamov A."/>
            <person name="Lipzen A."/>
            <person name="Mereny Z."/>
            <person name="Hegedus B."/>
            <person name="Baldrian P."/>
            <person name="Stursova M."/>
            <person name="Weitz H."/>
            <person name="Taylor A."/>
            <person name="Grigoriev I.V."/>
            <person name="Nagy L.G."/>
            <person name="Martin F."/>
            <person name="Kauserud H."/>
        </authorList>
    </citation>
    <scope>NUCLEOTIDE SEQUENCE</scope>
    <source>
        <strain evidence="11">CBHHK002</strain>
    </source>
</reference>
<feature type="domain" description="Protein kinase" evidence="10">
    <location>
        <begin position="56"/>
        <end position="317"/>
    </location>
</feature>
<comment type="catalytic activity">
    <reaction evidence="8">
        <text>L-seryl-[protein] + ATP = O-phospho-L-seryl-[protein] + ADP + H(+)</text>
        <dbReference type="Rhea" id="RHEA:17989"/>
        <dbReference type="Rhea" id="RHEA-COMP:9863"/>
        <dbReference type="Rhea" id="RHEA-COMP:11604"/>
        <dbReference type="ChEBI" id="CHEBI:15378"/>
        <dbReference type="ChEBI" id="CHEBI:29999"/>
        <dbReference type="ChEBI" id="CHEBI:30616"/>
        <dbReference type="ChEBI" id="CHEBI:83421"/>
        <dbReference type="ChEBI" id="CHEBI:456216"/>
        <dbReference type="EC" id="2.7.11.11"/>
    </reaction>
</comment>
<evidence type="ECO:0000256" key="2">
    <source>
        <dbReference type="ARBA" id="ARBA00022527"/>
    </source>
</evidence>
<dbReference type="PANTHER" id="PTHR24353">
    <property type="entry name" value="CYCLIC NUCLEOTIDE-DEPENDENT PROTEIN KINASE"/>
    <property type="match status" value="1"/>
</dbReference>
<protein>
    <recommendedName>
        <fullName evidence="1">cAMP-dependent protein kinase</fullName>
        <ecNumber evidence="1">2.7.11.11</ecNumber>
    </recommendedName>
</protein>
<dbReference type="EMBL" id="JARIHO010000011">
    <property type="protein sequence ID" value="KAJ7353510.1"/>
    <property type="molecule type" value="Genomic_DNA"/>
</dbReference>
<dbReference type="SMART" id="SM00220">
    <property type="entry name" value="S_TKc"/>
    <property type="match status" value="1"/>
</dbReference>
<gene>
    <name evidence="11" type="ORF">DFH08DRAFT_692138</name>
</gene>
<dbReference type="AlphaFoldDB" id="A0AAD7AAK5"/>
<dbReference type="GO" id="GO:0005524">
    <property type="term" value="F:ATP binding"/>
    <property type="evidence" value="ECO:0007669"/>
    <property type="project" value="UniProtKB-KW"/>
</dbReference>
<dbReference type="GO" id="GO:0005952">
    <property type="term" value="C:cAMP-dependent protein kinase complex"/>
    <property type="evidence" value="ECO:0007669"/>
    <property type="project" value="TreeGrafter"/>
</dbReference>
<evidence type="ECO:0000313" key="12">
    <source>
        <dbReference type="Proteomes" id="UP001218218"/>
    </source>
</evidence>
<evidence type="ECO:0000256" key="3">
    <source>
        <dbReference type="ARBA" id="ARBA00022679"/>
    </source>
</evidence>
<accession>A0AAD7AAK5</accession>
<dbReference type="Proteomes" id="UP001218218">
    <property type="component" value="Unassembled WGS sequence"/>
</dbReference>
<dbReference type="PROSITE" id="PS50011">
    <property type="entry name" value="PROTEIN_KINASE_DOM"/>
    <property type="match status" value="1"/>
</dbReference>
<sequence>MFSQLSNVRAPPSLRRRALTPSRTSKNSFSREKELPRSLTPPPPLRSLVARPSRTPSTLTHLGNGTTCSVYLVREISTGGLFALKQAAKLGQPADIHQEQDILRSISALPGAPKSLLALDASWSDADFYYLLTGGDLESVLRNDKKLDVHRVQIYMAQLALAVEALHCLDVIHRDIKPKNIFVAKEGNVVLGDLGFAKVFHTPERGTGERKEFAFEADPEATHGSFMSPAQHIGNPYSFDADAWALSLVMYRMLTGRPAFGLFHDPWAQVSAFAFDEVNFRPEDTVDPVAQELVRGLLAKKTHERTTIAQAKAHAYFHGV</sequence>
<evidence type="ECO:0000256" key="5">
    <source>
        <dbReference type="ARBA" id="ARBA00022777"/>
    </source>
</evidence>
<organism evidence="11 12">
    <name type="scientific">Mycena albidolilacea</name>
    <dbReference type="NCBI Taxonomy" id="1033008"/>
    <lineage>
        <taxon>Eukaryota</taxon>
        <taxon>Fungi</taxon>
        <taxon>Dikarya</taxon>
        <taxon>Basidiomycota</taxon>
        <taxon>Agaricomycotina</taxon>
        <taxon>Agaricomycetes</taxon>
        <taxon>Agaricomycetidae</taxon>
        <taxon>Agaricales</taxon>
        <taxon>Marasmiineae</taxon>
        <taxon>Mycenaceae</taxon>
        <taxon>Mycena</taxon>
    </lineage>
</organism>
<keyword evidence="2" id="KW-0723">Serine/threonine-protein kinase</keyword>
<dbReference type="GO" id="GO:0004691">
    <property type="term" value="F:cAMP-dependent protein kinase activity"/>
    <property type="evidence" value="ECO:0007669"/>
    <property type="project" value="UniProtKB-EC"/>
</dbReference>
<dbReference type="Pfam" id="PF00069">
    <property type="entry name" value="Pkinase"/>
    <property type="match status" value="1"/>
</dbReference>